<dbReference type="EMBL" id="MT142802">
    <property type="protein sequence ID" value="QJA88757.1"/>
    <property type="molecule type" value="Genomic_DNA"/>
</dbReference>
<sequence>MINEYQTKVLNSMGNGWYSLADFPAKQPTLDVLVNKGYVKKELFKGAIWLYTKRGAISRLIWAVLAFIKDIRV</sequence>
<dbReference type="AlphaFoldDB" id="A0A6M3L2C8"/>
<organism evidence="1">
    <name type="scientific">viral metagenome</name>
    <dbReference type="NCBI Taxonomy" id="1070528"/>
    <lineage>
        <taxon>unclassified sequences</taxon>
        <taxon>metagenomes</taxon>
        <taxon>organismal metagenomes</taxon>
    </lineage>
</organism>
<gene>
    <name evidence="1" type="ORF">MM415B02695_0012</name>
</gene>
<protein>
    <submittedName>
        <fullName evidence="1">Uncharacterized protein</fullName>
    </submittedName>
</protein>
<reference evidence="1" key="1">
    <citation type="submission" date="2020-03" db="EMBL/GenBank/DDBJ databases">
        <title>The deep terrestrial virosphere.</title>
        <authorList>
            <person name="Holmfeldt K."/>
            <person name="Nilsson E."/>
            <person name="Simone D."/>
            <person name="Lopez-Fernandez M."/>
            <person name="Wu X."/>
            <person name="de Brujin I."/>
            <person name="Lundin D."/>
            <person name="Andersson A."/>
            <person name="Bertilsson S."/>
            <person name="Dopson M."/>
        </authorList>
    </citation>
    <scope>NUCLEOTIDE SEQUENCE</scope>
    <source>
        <strain evidence="1">MM415B02695</strain>
    </source>
</reference>
<name>A0A6M3L2C8_9ZZZZ</name>
<accession>A0A6M3L2C8</accession>
<proteinExistence type="predicted"/>
<evidence type="ECO:0000313" key="1">
    <source>
        <dbReference type="EMBL" id="QJA88757.1"/>
    </source>
</evidence>